<dbReference type="PANTHER" id="PTHR37781:SF1">
    <property type="entry name" value="ADR380WP"/>
    <property type="match status" value="1"/>
</dbReference>
<proteinExistence type="predicted"/>
<gene>
    <name evidence="2" type="ORF">A1O5_08481</name>
</gene>
<sequence length="257" mass="28299">MDRSQTHRLPTPPASAASPVPSTASIGTRTSTLPTPRLHRLQPGSQKEIALINYLDDRILKITRRYAKKFSHEGPEKDDTPGYTTYDQFVVDVDPLVDVVWISGTPTIQIPYLLSLAGLACSYLQAFPFSTSVFALTSKIDQGFATLLQPPENCPTPVTMPYHVFMTDKVRIKSLIEETRVAAVNAASGSGHDARIHDLSETETEDDEKDTEDDDEGEDLPQNMSISLGLSRIYKRTLEILGDSLVADVPPQAQDND</sequence>
<keyword evidence="3" id="KW-1185">Reference proteome</keyword>
<dbReference type="PANTHER" id="PTHR37781">
    <property type="entry name" value="TFIIH COMPLEX SUBUNIT"/>
    <property type="match status" value="1"/>
</dbReference>
<dbReference type="Pfam" id="PF17110">
    <property type="entry name" value="TFB6"/>
    <property type="match status" value="1"/>
</dbReference>
<dbReference type="OrthoDB" id="2567806at2759"/>
<accession>W9WKK2</accession>
<feature type="compositionally biased region" description="Acidic residues" evidence="1">
    <location>
        <begin position="201"/>
        <end position="219"/>
    </location>
</feature>
<dbReference type="RefSeq" id="XP_007747253.1">
    <property type="nucleotide sequence ID" value="XM_007749063.1"/>
</dbReference>
<dbReference type="HOGENOM" id="CLU_062681_0_0_1"/>
<dbReference type="AlphaFoldDB" id="W9WKK2"/>
<feature type="region of interest" description="Disordered" evidence="1">
    <location>
        <begin position="1"/>
        <end position="40"/>
    </location>
</feature>
<protein>
    <submittedName>
        <fullName evidence="2">Uncharacterized protein</fullName>
    </submittedName>
</protein>
<evidence type="ECO:0000313" key="2">
    <source>
        <dbReference type="EMBL" id="EXJ68687.1"/>
    </source>
</evidence>
<dbReference type="EMBL" id="AMGX01000013">
    <property type="protein sequence ID" value="EXJ68687.1"/>
    <property type="molecule type" value="Genomic_DNA"/>
</dbReference>
<organism evidence="2 3">
    <name type="scientific">Cladophialophora psammophila CBS 110553</name>
    <dbReference type="NCBI Taxonomy" id="1182543"/>
    <lineage>
        <taxon>Eukaryota</taxon>
        <taxon>Fungi</taxon>
        <taxon>Dikarya</taxon>
        <taxon>Ascomycota</taxon>
        <taxon>Pezizomycotina</taxon>
        <taxon>Eurotiomycetes</taxon>
        <taxon>Chaetothyriomycetidae</taxon>
        <taxon>Chaetothyriales</taxon>
        <taxon>Herpotrichiellaceae</taxon>
        <taxon>Cladophialophora</taxon>
    </lineage>
</organism>
<dbReference type="InterPro" id="IPR031349">
    <property type="entry name" value="Tfb6"/>
</dbReference>
<dbReference type="STRING" id="1182543.W9WKK2"/>
<feature type="region of interest" description="Disordered" evidence="1">
    <location>
        <begin position="192"/>
        <end position="224"/>
    </location>
</feature>
<dbReference type="GO" id="GO:0005675">
    <property type="term" value="C:transcription factor TFIIH holo complex"/>
    <property type="evidence" value="ECO:0007669"/>
    <property type="project" value="TreeGrafter"/>
</dbReference>
<dbReference type="GeneID" id="19193180"/>
<evidence type="ECO:0000256" key="1">
    <source>
        <dbReference type="SAM" id="MobiDB-lite"/>
    </source>
</evidence>
<reference evidence="2 3" key="1">
    <citation type="submission" date="2013-03" db="EMBL/GenBank/DDBJ databases">
        <title>The Genome Sequence of Cladophialophora psammophila CBS 110553.</title>
        <authorList>
            <consortium name="The Broad Institute Genomics Platform"/>
            <person name="Cuomo C."/>
            <person name="de Hoog S."/>
            <person name="Gorbushina A."/>
            <person name="Walker B."/>
            <person name="Young S.K."/>
            <person name="Zeng Q."/>
            <person name="Gargeya S."/>
            <person name="Fitzgerald M."/>
            <person name="Haas B."/>
            <person name="Abouelleil A."/>
            <person name="Allen A.W."/>
            <person name="Alvarado L."/>
            <person name="Arachchi H.M."/>
            <person name="Berlin A.M."/>
            <person name="Chapman S.B."/>
            <person name="Gainer-Dewar J."/>
            <person name="Goldberg J."/>
            <person name="Griggs A."/>
            <person name="Gujja S."/>
            <person name="Hansen M."/>
            <person name="Howarth C."/>
            <person name="Imamovic A."/>
            <person name="Ireland A."/>
            <person name="Larimer J."/>
            <person name="McCowan C."/>
            <person name="Murphy C."/>
            <person name="Pearson M."/>
            <person name="Poon T.W."/>
            <person name="Priest M."/>
            <person name="Roberts A."/>
            <person name="Saif S."/>
            <person name="Shea T."/>
            <person name="Sisk P."/>
            <person name="Sykes S."/>
            <person name="Wortman J."/>
            <person name="Nusbaum C."/>
            <person name="Birren B."/>
        </authorList>
    </citation>
    <scope>NUCLEOTIDE SEQUENCE [LARGE SCALE GENOMIC DNA]</scope>
    <source>
        <strain evidence="2 3">CBS 110553</strain>
    </source>
</reference>
<comment type="caution">
    <text evidence="2">The sequence shown here is derived from an EMBL/GenBank/DDBJ whole genome shotgun (WGS) entry which is preliminary data.</text>
</comment>
<dbReference type="eggNOG" id="ENOG502QZN7">
    <property type="taxonomic scope" value="Eukaryota"/>
</dbReference>
<evidence type="ECO:0000313" key="3">
    <source>
        <dbReference type="Proteomes" id="UP000019471"/>
    </source>
</evidence>
<name>W9WKK2_9EURO</name>
<dbReference type="Proteomes" id="UP000019471">
    <property type="component" value="Unassembled WGS sequence"/>
</dbReference>
<feature type="compositionally biased region" description="Low complexity" evidence="1">
    <location>
        <begin position="14"/>
        <end position="25"/>
    </location>
</feature>